<dbReference type="InterPro" id="IPR036291">
    <property type="entry name" value="NAD(P)-bd_dom_sf"/>
</dbReference>
<dbReference type="Pfam" id="PF13241">
    <property type="entry name" value="NAD_binding_7"/>
    <property type="match status" value="1"/>
</dbReference>
<keyword evidence="4" id="KW-0520">NAD</keyword>
<dbReference type="SUPFAM" id="SSF51735">
    <property type="entry name" value="NAD(P)-binding Rossmann-fold domains"/>
    <property type="match status" value="1"/>
</dbReference>
<keyword evidence="5" id="KW-0627">Porphyrin biosynthesis</keyword>
<evidence type="ECO:0000256" key="2">
    <source>
        <dbReference type="ARBA" id="ARBA00012400"/>
    </source>
</evidence>
<dbReference type="EMBL" id="CP040818">
    <property type="protein sequence ID" value="QDL90947.1"/>
    <property type="molecule type" value="Genomic_DNA"/>
</dbReference>
<dbReference type="InterPro" id="IPR035996">
    <property type="entry name" value="4pyrrol_Methylase_sf"/>
</dbReference>
<dbReference type="EC" id="1.3.1.76" evidence="2"/>
<dbReference type="GO" id="GO:0019354">
    <property type="term" value="P:siroheme biosynthetic process"/>
    <property type="evidence" value="ECO:0007669"/>
    <property type="project" value="UniProtKB-UniPathway"/>
</dbReference>
<dbReference type="KEGG" id="ppru:FDP22_03575"/>
<dbReference type="Gene3D" id="1.10.8.210">
    <property type="entry name" value="Sirohaem synthase, dimerisation domain"/>
    <property type="match status" value="1"/>
</dbReference>
<dbReference type="InterPro" id="IPR006367">
    <property type="entry name" value="Sirohaem_synthase_N"/>
</dbReference>
<evidence type="ECO:0000313" key="8">
    <source>
        <dbReference type="EMBL" id="QDL90947.1"/>
    </source>
</evidence>
<reference evidence="8 9" key="1">
    <citation type="submission" date="2019-06" db="EMBL/GenBank/DDBJ databases">
        <title>Genome sequence of Rhodobacteraceae bacterium D4M1.</title>
        <authorList>
            <person name="Cao J."/>
        </authorList>
    </citation>
    <scope>NUCLEOTIDE SEQUENCE [LARGE SCALE GENOMIC DNA]</scope>
    <source>
        <strain evidence="8 9">D4M1</strain>
    </source>
</reference>
<dbReference type="Pfam" id="PF10414">
    <property type="entry name" value="CysG_dimeriser"/>
    <property type="match status" value="1"/>
</dbReference>
<keyword evidence="3" id="KW-0560">Oxidoreductase</keyword>
<dbReference type="SUPFAM" id="SSF53790">
    <property type="entry name" value="Tetrapyrrole methylase"/>
    <property type="match status" value="1"/>
</dbReference>
<evidence type="ECO:0000256" key="6">
    <source>
        <dbReference type="ARBA" id="ARBA00047561"/>
    </source>
</evidence>
<dbReference type="Proteomes" id="UP000305888">
    <property type="component" value="Chromosome"/>
</dbReference>
<accession>A0A5B8FGD0</accession>
<evidence type="ECO:0000256" key="1">
    <source>
        <dbReference type="ARBA" id="ARBA00005010"/>
    </source>
</evidence>
<sequence>MRYFPMFLDTRGRTVLLAGGGEQMAQKARLLTRTEARIEIMAPGIDAELAAHVASGRASRVEKVYDEPAIDRAALLFAASGCCGIDAMIAARGRETGALVNVVDRPALCDAITPALVDRDPLIVAIGTEGAAPVMAREVKTRLETMLEPELGGLVALAGRLRETVAESVPLLGRRAFWEWVFDGPPRRLWQEGLAAEAEAAIRARAAEGGAGGAATLVSLIALPEEVDLLPLRAVQRLQSAGIVLHPPGLGAEALELARRDAERATLATDGVDRVVDQVRAACADHARIVLLLPVGEPSSPALRAALEAEGLACEPLPGTG</sequence>
<protein>
    <recommendedName>
        <fullName evidence="2">precorrin-2 dehydrogenase</fullName>
        <ecNumber evidence="2">1.3.1.76</ecNumber>
    </recommendedName>
</protein>
<dbReference type="GO" id="GO:0043115">
    <property type="term" value="F:precorrin-2 dehydrogenase activity"/>
    <property type="evidence" value="ECO:0007669"/>
    <property type="project" value="UniProtKB-EC"/>
</dbReference>
<keyword evidence="9" id="KW-1185">Reference proteome</keyword>
<dbReference type="OrthoDB" id="9815856at2"/>
<dbReference type="Gene3D" id="3.30.160.110">
    <property type="entry name" value="Siroheme synthase, domain 2"/>
    <property type="match status" value="1"/>
</dbReference>
<dbReference type="PANTHER" id="PTHR35330:SF1">
    <property type="entry name" value="SIROHEME BIOSYNTHESIS PROTEIN MET8"/>
    <property type="match status" value="1"/>
</dbReference>
<dbReference type="InterPro" id="IPR028161">
    <property type="entry name" value="Met8-like"/>
</dbReference>
<dbReference type="InterPro" id="IPR014777">
    <property type="entry name" value="4pyrrole_Mease_sub1"/>
</dbReference>
<proteinExistence type="predicted"/>
<dbReference type="RefSeq" id="WP_138577443.1">
    <property type="nucleotide sequence ID" value="NZ_CP040818.1"/>
</dbReference>
<dbReference type="GO" id="GO:0008168">
    <property type="term" value="F:methyltransferase activity"/>
    <property type="evidence" value="ECO:0007669"/>
    <property type="project" value="InterPro"/>
</dbReference>
<evidence type="ECO:0000313" key="9">
    <source>
        <dbReference type="Proteomes" id="UP000305888"/>
    </source>
</evidence>
<dbReference type="UniPathway" id="UPA00262">
    <property type="reaction ID" value="UER00222"/>
</dbReference>
<name>A0A5B8FGD0_9RHOB</name>
<comment type="catalytic activity">
    <reaction evidence="6">
        <text>precorrin-2 + NAD(+) = sirohydrochlorin + NADH + 2 H(+)</text>
        <dbReference type="Rhea" id="RHEA:15613"/>
        <dbReference type="ChEBI" id="CHEBI:15378"/>
        <dbReference type="ChEBI" id="CHEBI:57540"/>
        <dbReference type="ChEBI" id="CHEBI:57945"/>
        <dbReference type="ChEBI" id="CHEBI:58351"/>
        <dbReference type="ChEBI" id="CHEBI:58827"/>
        <dbReference type="EC" id="1.3.1.76"/>
    </reaction>
</comment>
<dbReference type="Gene3D" id="3.40.1010.10">
    <property type="entry name" value="Cobalt-precorrin-4 Transmethylase, Domain 1"/>
    <property type="match status" value="1"/>
</dbReference>
<organism evidence="8 9">
    <name type="scientific">Paroceanicella profunda</name>
    <dbReference type="NCBI Taxonomy" id="2579971"/>
    <lineage>
        <taxon>Bacteria</taxon>
        <taxon>Pseudomonadati</taxon>
        <taxon>Pseudomonadota</taxon>
        <taxon>Alphaproteobacteria</taxon>
        <taxon>Rhodobacterales</taxon>
        <taxon>Paracoccaceae</taxon>
        <taxon>Paroceanicella</taxon>
    </lineage>
</organism>
<dbReference type="InterPro" id="IPR019478">
    <property type="entry name" value="Sirohaem_synthase_dimer_dom"/>
</dbReference>
<evidence type="ECO:0000256" key="5">
    <source>
        <dbReference type="ARBA" id="ARBA00023244"/>
    </source>
</evidence>
<dbReference type="Gene3D" id="3.40.50.720">
    <property type="entry name" value="NAD(P)-binding Rossmann-like Domain"/>
    <property type="match status" value="1"/>
</dbReference>
<dbReference type="AlphaFoldDB" id="A0A5B8FGD0"/>
<feature type="domain" description="Sirohaem synthase dimerisation" evidence="7">
    <location>
        <begin position="151"/>
        <end position="204"/>
    </location>
</feature>
<gene>
    <name evidence="8" type="ORF">FDP22_03575</name>
</gene>
<dbReference type="PANTHER" id="PTHR35330">
    <property type="entry name" value="SIROHEME BIOSYNTHESIS PROTEIN MET8"/>
    <property type="match status" value="1"/>
</dbReference>
<dbReference type="NCBIfam" id="TIGR01470">
    <property type="entry name" value="cysG_Nterm"/>
    <property type="match status" value="1"/>
</dbReference>
<dbReference type="InterPro" id="IPR037115">
    <property type="entry name" value="Sirohaem_synt_dimer_dom_sf"/>
</dbReference>
<evidence type="ECO:0000256" key="4">
    <source>
        <dbReference type="ARBA" id="ARBA00023027"/>
    </source>
</evidence>
<dbReference type="GO" id="GO:0004325">
    <property type="term" value="F:ferrochelatase activity"/>
    <property type="evidence" value="ECO:0007669"/>
    <property type="project" value="InterPro"/>
</dbReference>
<dbReference type="SUPFAM" id="SSF75615">
    <property type="entry name" value="Siroheme synthase middle domains-like"/>
    <property type="match status" value="1"/>
</dbReference>
<evidence type="ECO:0000259" key="7">
    <source>
        <dbReference type="Pfam" id="PF10414"/>
    </source>
</evidence>
<comment type="pathway">
    <text evidence="1">Porphyrin-containing compound metabolism; siroheme biosynthesis; sirohydrochlorin from precorrin-2: step 1/1.</text>
</comment>
<evidence type="ECO:0000256" key="3">
    <source>
        <dbReference type="ARBA" id="ARBA00023002"/>
    </source>
</evidence>